<feature type="region of interest" description="Disordered" evidence="5">
    <location>
        <begin position="1"/>
        <end position="154"/>
    </location>
</feature>
<comment type="caution">
    <text evidence="8">The sequence shown here is derived from an EMBL/GenBank/DDBJ whole genome shotgun (WGS) entry which is preliminary data.</text>
</comment>
<protein>
    <recommendedName>
        <fullName evidence="10">CP-type G domain-containing protein</fullName>
    </recommendedName>
</protein>
<keyword evidence="4" id="KW-0539">Nucleus</keyword>
<dbReference type="SUPFAM" id="SSF52540">
    <property type="entry name" value="P-loop containing nucleoside triphosphate hydrolases"/>
    <property type="match status" value="1"/>
</dbReference>
<reference evidence="8" key="1">
    <citation type="submission" date="2019-10" db="EMBL/GenBank/DDBJ databases">
        <authorList>
            <consortium name="DOE Joint Genome Institute"/>
            <person name="Kuo A."/>
            <person name="Miyauchi S."/>
            <person name="Kiss E."/>
            <person name="Drula E."/>
            <person name="Kohler A."/>
            <person name="Sanchez-Garcia M."/>
            <person name="Andreopoulos B."/>
            <person name="Barry K.W."/>
            <person name="Bonito G."/>
            <person name="Buee M."/>
            <person name="Carver A."/>
            <person name="Chen C."/>
            <person name="Cichocki N."/>
            <person name="Clum A."/>
            <person name="Culley D."/>
            <person name="Crous P.W."/>
            <person name="Fauchery L."/>
            <person name="Girlanda M."/>
            <person name="Hayes R."/>
            <person name="Keri Z."/>
            <person name="LaButti K."/>
            <person name="Lipzen A."/>
            <person name="Lombard V."/>
            <person name="Magnuson J."/>
            <person name="Maillard F."/>
            <person name="Morin E."/>
            <person name="Murat C."/>
            <person name="Nolan M."/>
            <person name="Ohm R."/>
            <person name="Pangilinan J."/>
            <person name="Pereira M."/>
            <person name="Perotto S."/>
            <person name="Peter M."/>
            <person name="Riley R."/>
            <person name="Sitrit Y."/>
            <person name="Stielow B."/>
            <person name="Szollosi G."/>
            <person name="Zifcakova L."/>
            <person name="Stursova M."/>
            <person name="Spatafora J.W."/>
            <person name="Tedersoo L."/>
            <person name="Vaario L.-M."/>
            <person name="Yamada A."/>
            <person name="Yan M."/>
            <person name="Wang P."/>
            <person name="Xu J."/>
            <person name="Bruns T."/>
            <person name="Baldrian P."/>
            <person name="Vilgalys R."/>
            <person name="Henrissat B."/>
            <person name="Grigoriev I.V."/>
            <person name="Hibbett D."/>
            <person name="Nagy L.G."/>
            <person name="Martin F.M."/>
        </authorList>
    </citation>
    <scope>NUCLEOTIDE SEQUENCE</scope>
    <source>
        <strain evidence="8">Prilba</strain>
    </source>
</reference>
<dbReference type="PANTHER" id="PTHR11089">
    <property type="entry name" value="GTP-BINDING PROTEIN-RELATED"/>
    <property type="match status" value="1"/>
</dbReference>
<feature type="compositionally biased region" description="Basic and acidic residues" evidence="5">
    <location>
        <begin position="66"/>
        <end position="84"/>
    </location>
</feature>
<feature type="compositionally biased region" description="Acidic residues" evidence="5">
    <location>
        <begin position="532"/>
        <end position="548"/>
    </location>
</feature>
<feature type="compositionally biased region" description="Acidic residues" evidence="5">
    <location>
        <begin position="580"/>
        <end position="596"/>
    </location>
</feature>
<reference evidence="8" key="2">
    <citation type="journal article" date="2020" name="Nat. Commun.">
        <title>Large-scale genome sequencing of mycorrhizal fungi provides insights into the early evolution of symbiotic traits.</title>
        <authorList>
            <person name="Miyauchi S."/>
            <person name="Kiss E."/>
            <person name="Kuo A."/>
            <person name="Drula E."/>
            <person name="Kohler A."/>
            <person name="Sanchez-Garcia M."/>
            <person name="Morin E."/>
            <person name="Andreopoulos B."/>
            <person name="Barry K.W."/>
            <person name="Bonito G."/>
            <person name="Buee M."/>
            <person name="Carver A."/>
            <person name="Chen C."/>
            <person name="Cichocki N."/>
            <person name="Clum A."/>
            <person name="Culley D."/>
            <person name="Crous P.W."/>
            <person name="Fauchery L."/>
            <person name="Girlanda M."/>
            <person name="Hayes R.D."/>
            <person name="Keri Z."/>
            <person name="LaButti K."/>
            <person name="Lipzen A."/>
            <person name="Lombard V."/>
            <person name="Magnuson J."/>
            <person name="Maillard F."/>
            <person name="Murat C."/>
            <person name="Nolan M."/>
            <person name="Ohm R.A."/>
            <person name="Pangilinan J."/>
            <person name="Pereira M.F."/>
            <person name="Perotto S."/>
            <person name="Peter M."/>
            <person name="Pfister S."/>
            <person name="Riley R."/>
            <person name="Sitrit Y."/>
            <person name="Stielow J.B."/>
            <person name="Szollosi G."/>
            <person name="Zifcakova L."/>
            <person name="Stursova M."/>
            <person name="Spatafora J.W."/>
            <person name="Tedersoo L."/>
            <person name="Vaario L.M."/>
            <person name="Yamada A."/>
            <person name="Yan M."/>
            <person name="Wang P."/>
            <person name="Xu J."/>
            <person name="Bruns T."/>
            <person name="Baldrian P."/>
            <person name="Vilgalys R."/>
            <person name="Dunand C."/>
            <person name="Henrissat B."/>
            <person name="Grigoriev I.V."/>
            <person name="Hibbett D."/>
            <person name="Nagy L.G."/>
            <person name="Martin F.M."/>
        </authorList>
    </citation>
    <scope>NUCLEOTIDE SEQUENCE</scope>
    <source>
        <strain evidence="8">Prilba</strain>
    </source>
</reference>
<sequence>MPRIRKKTSKRGTTAHRARIKHKVREGKKKSRKEAKRDLTWKSKNRKDPGIPNNFPYKDQILAEIAEERRQSTEAKARRKEEKRKLRAQQNVALEAGGKDGGDDDSRDQDSDDAEGEEGDFDGVAMLAEPMKRPSKSTRGIPAANSISSSASASTTEASRAPLLLNPDLPHLAAVLDKADVVIEVLDARDPLAHRSHALEARVASKEGQKLLLVLNKIDACPREPTAAWATHLRSEHPTLFFRVGSSFLPPPVTYDPKKGKGKSKEPSDDAWGLDAVSKLLGQWAQEKTDGGPLHVAVVGLSNSGKSAFINSLARKSTLDVYAPSSCTNNPTTTPHALEVTVELNGASIVFIDTPGLAWQPSEEASPEERLRRRARDVLLRNKGRIDRLKDPIPAVSCIVSRAETEDLMVFYGLPAFTKGDVDAFLMGVARSQGLIKKGGDLDLAAAARLVLRDWSSGKLSRYAVPPAVSGPGTAADAVSPTLATIYAGDAALLERLLPRKELRRSRDVVRLSSERIDDRALALDAPWFDADGGDGESDSDVEDESEAEAIGSGADGGEEVMDDVGLVGGAEFDGLDGSVSDEDDDNEDEDEDEDEVSRNPRSSLAQKRKRPPPPSAPSLKPQLAHTRPRKKVAFAASVKATTNSTRSPSSSKEHTLSRPSATRPSASKKKSNAKPPGTTPPQPQPRARKSAANAPTTTARKRKAAGGGENDAYDFSKFF</sequence>
<feature type="domain" description="G" evidence="6">
    <location>
        <begin position="295"/>
        <end position="373"/>
    </location>
</feature>
<evidence type="ECO:0000259" key="6">
    <source>
        <dbReference type="Pfam" id="PF01926"/>
    </source>
</evidence>
<dbReference type="Pfam" id="PF01926">
    <property type="entry name" value="MMR_HSR1"/>
    <property type="match status" value="1"/>
</dbReference>
<feature type="compositionally biased region" description="Basic residues" evidence="5">
    <location>
        <begin position="1"/>
        <end position="34"/>
    </location>
</feature>
<dbReference type="EMBL" id="WHVB01000003">
    <property type="protein sequence ID" value="KAF8485073.1"/>
    <property type="molecule type" value="Genomic_DNA"/>
</dbReference>
<evidence type="ECO:0000256" key="3">
    <source>
        <dbReference type="ARBA" id="ARBA00023134"/>
    </source>
</evidence>
<feature type="compositionally biased region" description="Low complexity" evidence="5">
    <location>
        <begin position="143"/>
        <end position="154"/>
    </location>
</feature>
<evidence type="ECO:0000256" key="4">
    <source>
        <dbReference type="ARBA" id="ARBA00023242"/>
    </source>
</evidence>
<dbReference type="InterPro" id="IPR006073">
    <property type="entry name" value="GTP-bd"/>
</dbReference>
<dbReference type="GO" id="GO:0005525">
    <property type="term" value="F:GTP binding"/>
    <property type="evidence" value="ECO:0007669"/>
    <property type="project" value="UniProtKB-KW"/>
</dbReference>
<feature type="domain" description="Guanine nucleotide-binding protein-like 3 N-terminal" evidence="7">
    <location>
        <begin position="15"/>
        <end position="89"/>
    </location>
</feature>
<dbReference type="OrthoDB" id="10266128at2759"/>
<keyword evidence="2" id="KW-0547">Nucleotide-binding</keyword>
<feature type="compositionally biased region" description="Basic and acidic residues" evidence="5">
    <location>
        <begin position="35"/>
        <end position="49"/>
    </location>
</feature>
<accession>A0A9P5TCZ9</accession>
<name>A0A9P5TCZ9_9AGAM</name>
<dbReference type="AlphaFoldDB" id="A0A9P5TCZ9"/>
<evidence type="ECO:0000313" key="9">
    <source>
        <dbReference type="Proteomes" id="UP000759537"/>
    </source>
</evidence>
<evidence type="ECO:0000313" key="8">
    <source>
        <dbReference type="EMBL" id="KAF8485073.1"/>
    </source>
</evidence>
<dbReference type="Gene3D" id="3.40.50.300">
    <property type="entry name" value="P-loop containing nucleotide triphosphate hydrolases"/>
    <property type="match status" value="1"/>
</dbReference>
<dbReference type="InterPro" id="IPR014813">
    <property type="entry name" value="Gnl3_N_dom"/>
</dbReference>
<evidence type="ECO:0000256" key="2">
    <source>
        <dbReference type="ARBA" id="ARBA00022741"/>
    </source>
</evidence>
<evidence type="ECO:0000256" key="1">
    <source>
        <dbReference type="ARBA" id="ARBA00004123"/>
    </source>
</evidence>
<keyword evidence="3" id="KW-0342">GTP-binding</keyword>
<gene>
    <name evidence="8" type="ORF">DFH94DRAFT_718062</name>
</gene>
<evidence type="ECO:0008006" key="10">
    <source>
        <dbReference type="Google" id="ProtNLM"/>
    </source>
</evidence>
<keyword evidence="9" id="KW-1185">Reference proteome</keyword>
<dbReference type="InterPro" id="IPR050755">
    <property type="entry name" value="TRAFAC_YlqF/YawG_RiboMat"/>
</dbReference>
<dbReference type="Pfam" id="PF08701">
    <property type="entry name" value="GN3L_Grn1"/>
    <property type="match status" value="1"/>
</dbReference>
<dbReference type="InterPro" id="IPR023179">
    <property type="entry name" value="GTP-bd_ortho_bundle_sf"/>
</dbReference>
<proteinExistence type="predicted"/>
<dbReference type="Gene3D" id="1.10.1580.10">
    <property type="match status" value="1"/>
</dbReference>
<feature type="compositionally biased region" description="Acidic residues" evidence="5">
    <location>
        <begin position="102"/>
        <end position="121"/>
    </location>
</feature>
<feature type="region of interest" description="Disordered" evidence="5">
    <location>
        <begin position="527"/>
        <end position="720"/>
    </location>
</feature>
<dbReference type="Proteomes" id="UP000759537">
    <property type="component" value="Unassembled WGS sequence"/>
</dbReference>
<evidence type="ECO:0000256" key="5">
    <source>
        <dbReference type="SAM" id="MobiDB-lite"/>
    </source>
</evidence>
<comment type="subcellular location">
    <subcellularLocation>
        <location evidence="1">Nucleus</location>
    </subcellularLocation>
</comment>
<dbReference type="PANTHER" id="PTHR11089:SF30">
    <property type="entry name" value="GUANINE NUCLEOTIDE-BINDING PROTEIN-LIKE 3 HOMOLOG"/>
    <property type="match status" value="1"/>
</dbReference>
<dbReference type="GO" id="GO:0005730">
    <property type="term" value="C:nucleolus"/>
    <property type="evidence" value="ECO:0007669"/>
    <property type="project" value="TreeGrafter"/>
</dbReference>
<organism evidence="8 9">
    <name type="scientific">Russula ochroleuca</name>
    <dbReference type="NCBI Taxonomy" id="152965"/>
    <lineage>
        <taxon>Eukaryota</taxon>
        <taxon>Fungi</taxon>
        <taxon>Dikarya</taxon>
        <taxon>Basidiomycota</taxon>
        <taxon>Agaricomycotina</taxon>
        <taxon>Agaricomycetes</taxon>
        <taxon>Russulales</taxon>
        <taxon>Russulaceae</taxon>
        <taxon>Russula</taxon>
    </lineage>
</organism>
<feature type="compositionally biased region" description="Polar residues" evidence="5">
    <location>
        <begin position="640"/>
        <end position="651"/>
    </location>
</feature>
<dbReference type="InterPro" id="IPR027417">
    <property type="entry name" value="P-loop_NTPase"/>
</dbReference>
<evidence type="ECO:0000259" key="7">
    <source>
        <dbReference type="Pfam" id="PF08701"/>
    </source>
</evidence>